<feature type="domain" description="Enoyl reductase (ER)" evidence="6">
    <location>
        <begin position="8"/>
        <end position="341"/>
    </location>
</feature>
<organism evidence="7 8">
    <name type="scientific">Deinococcus seoulensis</name>
    <dbReference type="NCBI Taxonomy" id="1837379"/>
    <lineage>
        <taxon>Bacteria</taxon>
        <taxon>Thermotogati</taxon>
        <taxon>Deinococcota</taxon>
        <taxon>Deinococci</taxon>
        <taxon>Deinococcales</taxon>
        <taxon>Deinococcaceae</taxon>
        <taxon>Deinococcus</taxon>
    </lineage>
</organism>
<dbReference type="EMBL" id="BMQM01000014">
    <property type="protein sequence ID" value="GGR60328.1"/>
    <property type="molecule type" value="Genomic_DNA"/>
</dbReference>
<dbReference type="PROSITE" id="PS00059">
    <property type="entry name" value="ADH_ZINC"/>
    <property type="match status" value="1"/>
</dbReference>
<keyword evidence="4" id="KW-0560">Oxidoreductase</keyword>
<dbReference type="Proteomes" id="UP000634308">
    <property type="component" value="Unassembled WGS sequence"/>
</dbReference>
<evidence type="ECO:0000259" key="6">
    <source>
        <dbReference type="SMART" id="SM00829"/>
    </source>
</evidence>
<comment type="caution">
    <text evidence="7">The sequence shown here is derived from an EMBL/GenBank/DDBJ whole genome shotgun (WGS) entry which is preliminary data.</text>
</comment>
<evidence type="ECO:0000256" key="2">
    <source>
        <dbReference type="ARBA" id="ARBA00022723"/>
    </source>
</evidence>
<dbReference type="InterPro" id="IPR047109">
    <property type="entry name" value="CAD-like"/>
</dbReference>
<dbReference type="InterPro" id="IPR020843">
    <property type="entry name" value="ER"/>
</dbReference>
<dbReference type="PANTHER" id="PTHR42683">
    <property type="entry name" value="ALDEHYDE REDUCTASE"/>
    <property type="match status" value="1"/>
</dbReference>
<evidence type="ECO:0000313" key="8">
    <source>
        <dbReference type="Proteomes" id="UP000634308"/>
    </source>
</evidence>
<keyword evidence="2 5" id="KW-0479">Metal-binding</keyword>
<dbReference type="InterPro" id="IPR013149">
    <property type="entry name" value="ADH-like_C"/>
</dbReference>
<proteinExistence type="inferred from homology"/>
<protein>
    <submittedName>
        <fullName evidence="7">Alcohol dehydrogenase</fullName>
    </submittedName>
</protein>
<dbReference type="InterPro" id="IPR036291">
    <property type="entry name" value="NAD(P)-bd_dom_sf"/>
</dbReference>
<dbReference type="InterPro" id="IPR013154">
    <property type="entry name" value="ADH-like_N"/>
</dbReference>
<name>A0ABQ2RTE6_9DEIO</name>
<dbReference type="SUPFAM" id="SSF51735">
    <property type="entry name" value="NAD(P)-binding Rossmann-fold domains"/>
    <property type="match status" value="1"/>
</dbReference>
<dbReference type="InterPro" id="IPR002328">
    <property type="entry name" value="ADH_Zn_CS"/>
</dbReference>
<sequence>MTKVHAYAALDATTPLQAHVIERRDLKPTDIQIEILYSGVCHSDLHQARSEWGPAIYPLVPGHEIVGRVTAVGEQVSRFKVGDLAGVGCMVDSCQHCDSCAEGLEQYCENGATWTYNSRERDTKLPTHGGYSTDIVVTEGFAVHVPETLDIRGVAPLLCAGITMFSPLNHWKIGKGHRVAIVGLGGLGHMGIKLAVAMGADVTLFTTSQGKADDAIRLGAHHVVFSTDRDAMKAARGSFDFIISTVPSGHDLNPYLMTLKRDGQLVIVGALEPVGLSGMPLVGQRRSVAGSNIGGIAETQQMLDFCAEHGIVADVEMIRMQDINEAYERMLKNDVKYRFVIDMAAYRAEQESAAD</sequence>
<evidence type="ECO:0000256" key="1">
    <source>
        <dbReference type="ARBA" id="ARBA00001947"/>
    </source>
</evidence>
<evidence type="ECO:0000256" key="4">
    <source>
        <dbReference type="ARBA" id="ARBA00023002"/>
    </source>
</evidence>
<evidence type="ECO:0000313" key="7">
    <source>
        <dbReference type="EMBL" id="GGR60328.1"/>
    </source>
</evidence>
<comment type="cofactor">
    <cofactor evidence="1 5">
        <name>Zn(2+)</name>
        <dbReference type="ChEBI" id="CHEBI:29105"/>
    </cofactor>
</comment>
<dbReference type="Gene3D" id="3.90.180.10">
    <property type="entry name" value="Medium-chain alcohol dehydrogenases, catalytic domain"/>
    <property type="match status" value="1"/>
</dbReference>
<dbReference type="CDD" id="cd05283">
    <property type="entry name" value="CAD1"/>
    <property type="match status" value="1"/>
</dbReference>
<evidence type="ECO:0000256" key="5">
    <source>
        <dbReference type="RuleBase" id="RU361277"/>
    </source>
</evidence>
<reference evidence="8" key="1">
    <citation type="journal article" date="2019" name="Int. J. Syst. Evol. Microbiol.">
        <title>The Global Catalogue of Microorganisms (GCM) 10K type strain sequencing project: providing services to taxonomists for standard genome sequencing and annotation.</title>
        <authorList>
            <consortium name="The Broad Institute Genomics Platform"/>
            <consortium name="The Broad Institute Genome Sequencing Center for Infectious Disease"/>
            <person name="Wu L."/>
            <person name="Ma J."/>
        </authorList>
    </citation>
    <scope>NUCLEOTIDE SEQUENCE [LARGE SCALE GENOMIC DNA]</scope>
    <source>
        <strain evidence="8">JCM 31404</strain>
    </source>
</reference>
<keyword evidence="3 5" id="KW-0862">Zinc</keyword>
<dbReference type="RefSeq" id="WP_189065106.1">
    <property type="nucleotide sequence ID" value="NZ_BMQM01000014.1"/>
</dbReference>
<evidence type="ECO:0000256" key="3">
    <source>
        <dbReference type="ARBA" id="ARBA00022833"/>
    </source>
</evidence>
<keyword evidence="8" id="KW-1185">Reference proteome</keyword>
<comment type="similarity">
    <text evidence="5">Belongs to the zinc-containing alcohol dehydrogenase family.</text>
</comment>
<accession>A0ABQ2RTE6</accession>
<dbReference type="InterPro" id="IPR011032">
    <property type="entry name" value="GroES-like_sf"/>
</dbReference>
<dbReference type="Pfam" id="PF08240">
    <property type="entry name" value="ADH_N"/>
    <property type="match status" value="1"/>
</dbReference>
<dbReference type="Gene3D" id="3.40.50.720">
    <property type="entry name" value="NAD(P)-binding Rossmann-like Domain"/>
    <property type="match status" value="1"/>
</dbReference>
<gene>
    <name evidence="7" type="ORF">GCM10008959_22750</name>
</gene>
<dbReference type="Pfam" id="PF00107">
    <property type="entry name" value="ADH_zinc_N"/>
    <property type="match status" value="1"/>
</dbReference>
<dbReference type="SUPFAM" id="SSF50129">
    <property type="entry name" value="GroES-like"/>
    <property type="match status" value="1"/>
</dbReference>
<dbReference type="SMART" id="SM00829">
    <property type="entry name" value="PKS_ER"/>
    <property type="match status" value="1"/>
</dbReference>